<evidence type="ECO:0000256" key="4">
    <source>
        <dbReference type="ARBA" id="ARBA00023136"/>
    </source>
</evidence>
<dbReference type="AlphaFoldDB" id="A0A6L8VI53"/>
<evidence type="ECO:0000256" key="5">
    <source>
        <dbReference type="SAM" id="Phobius"/>
    </source>
</evidence>
<dbReference type="InterPro" id="IPR037185">
    <property type="entry name" value="EmrE-like"/>
</dbReference>
<feature type="transmembrane region" description="Helical" evidence="5">
    <location>
        <begin position="218"/>
        <end position="237"/>
    </location>
</feature>
<dbReference type="PANTHER" id="PTHR32322">
    <property type="entry name" value="INNER MEMBRANE TRANSPORTER"/>
    <property type="match status" value="1"/>
</dbReference>
<feature type="transmembrane region" description="Helical" evidence="5">
    <location>
        <begin position="43"/>
        <end position="62"/>
    </location>
</feature>
<feature type="transmembrane region" description="Helical" evidence="5">
    <location>
        <begin position="186"/>
        <end position="206"/>
    </location>
</feature>
<evidence type="ECO:0000256" key="1">
    <source>
        <dbReference type="ARBA" id="ARBA00004141"/>
    </source>
</evidence>
<dbReference type="RefSeq" id="WP_161346934.1">
    <property type="nucleotide sequence ID" value="NZ_BMGW01000007.1"/>
</dbReference>
<keyword evidence="2 5" id="KW-0812">Transmembrane</keyword>
<comment type="subcellular location">
    <subcellularLocation>
        <location evidence="1">Membrane</location>
        <topology evidence="1">Multi-pass membrane protein</topology>
    </subcellularLocation>
</comment>
<feature type="transmembrane region" description="Helical" evidence="5">
    <location>
        <begin position="274"/>
        <end position="290"/>
    </location>
</feature>
<protein>
    <submittedName>
        <fullName evidence="7">EamA family transporter</fullName>
    </submittedName>
</protein>
<dbReference type="SUPFAM" id="SSF103481">
    <property type="entry name" value="Multidrug resistance efflux transporter EmrE"/>
    <property type="match status" value="2"/>
</dbReference>
<feature type="domain" description="EamA" evidence="6">
    <location>
        <begin position="156"/>
        <end position="290"/>
    </location>
</feature>
<gene>
    <name evidence="7" type="ORF">GS660_12410</name>
</gene>
<evidence type="ECO:0000313" key="7">
    <source>
        <dbReference type="EMBL" id="MZQ89893.1"/>
    </source>
</evidence>
<organism evidence="7 8">
    <name type="scientific">Frigidibacter albus</name>
    <dbReference type="NCBI Taxonomy" id="1465486"/>
    <lineage>
        <taxon>Bacteria</taxon>
        <taxon>Pseudomonadati</taxon>
        <taxon>Pseudomonadota</taxon>
        <taxon>Alphaproteobacteria</taxon>
        <taxon>Rhodobacterales</taxon>
        <taxon>Paracoccaceae</taxon>
        <taxon>Frigidibacter</taxon>
    </lineage>
</organism>
<feature type="transmembrane region" description="Helical" evidence="5">
    <location>
        <begin position="131"/>
        <end position="149"/>
    </location>
</feature>
<feature type="transmembrane region" description="Helical" evidence="5">
    <location>
        <begin position="97"/>
        <end position="119"/>
    </location>
</feature>
<dbReference type="Pfam" id="PF00892">
    <property type="entry name" value="EamA"/>
    <property type="match status" value="2"/>
</dbReference>
<feature type="domain" description="EamA" evidence="6">
    <location>
        <begin position="13"/>
        <end position="142"/>
    </location>
</feature>
<dbReference type="PANTHER" id="PTHR32322:SF9">
    <property type="entry name" value="AMINO-ACID METABOLITE EFFLUX PUMP-RELATED"/>
    <property type="match status" value="1"/>
</dbReference>
<evidence type="ECO:0000259" key="6">
    <source>
        <dbReference type="Pfam" id="PF00892"/>
    </source>
</evidence>
<sequence>MKQTTISPLAWALMAALALIWGGSFPSNRLALAEVGVLTTVAFRVGVGALLMWGVVALRGIARPRGARVWAGFLGMGLLNNAIPFTLIVWGQTRIDSGLAGILNAATAILGVAVAAAVFRDERLGLRKGAGVLLGFTGVAVAIGIGALARFDPGSLGQLAVLGAALSYAFAGAFGRVTTRGMAPELAAAGMLTAAALVMVPAALLVEGAPPLDLAPATWGALAYLAVIATAGAYVLYYRVMQMAGAGNLSLVTLLVAPVAIVLGAVMFDEALPLRAYLGFALLALGLIVIDGRALQKSRDPAAGQG</sequence>
<feature type="transmembrane region" description="Helical" evidence="5">
    <location>
        <begin position="155"/>
        <end position="174"/>
    </location>
</feature>
<keyword evidence="4 5" id="KW-0472">Membrane</keyword>
<proteinExistence type="predicted"/>
<name>A0A6L8VI53_9RHOB</name>
<comment type="caution">
    <text evidence="7">The sequence shown here is derived from an EMBL/GenBank/DDBJ whole genome shotgun (WGS) entry which is preliminary data.</text>
</comment>
<dbReference type="GO" id="GO:0016020">
    <property type="term" value="C:membrane"/>
    <property type="evidence" value="ECO:0007669"/>
    <property type="project" value="UniProtKB-SubCell"/>
</dbReference>
<feature type="transmembrane region" description="Helical" evidence="5">
    <location>
        <begin position="249"/>
        <end position="268"/>
    </location>
</feature>
<reference evidence="7 8" key="1">
    <citation type="submission" date="2020-01" db="EMBL/GenBank/DDBJ databases">
        <title>Frigidibacter albus SP32T (=CGMCC 1.13995T).</title>
        <authorList>
            <person name="Liao X."/>
        </authorList>
    </citation>
    <scope>NUCLEOTIDE SEQUENCE [LARGE SCALE GENOMIC DNA]</scope>
    <source>
        <strain evidence="7 8">SP32</strain>
    </source>
</reference>
<keyword evidence="8" id="KW-1185">Reference proteome</keyword>
<dbReference type="Proteomes" id="UP000477083">
    <property type="component" value="Unassembled WGS sequence"/>
</dbReference>
<dbReference type="EMBL" id="WWNR01000007">
    <property type="protein sequence ID" value="MZQ89893.1"/>
    <property type="molecule type" value="Genomic_DNA"/>
</dbReference>
<feature type="transmembrane region" description="Helical" evidence="5">
    <location>
        <begin position="69"/>
        <end position="91"/>
    </location>
</feature>
<accession>A0A6L8VI53</accession>
<evidence type="ECO:0000313" key="8">
    <source>
        <dbReference type="Proteomes" id="UP000477083"/>
    </source>
</evidence>
<dbReference type="InterPro" id="IPR000620">
    <property type="entry name" value="EamA_dom"/>
</dbReference>
<dbReference type="OrthoDB" id="9810556at2"/>
<evidence type="ECO:0000256" key="2">
    <source>
        <dbReference type="ARBA" id="ARBA00022692"/>
    </source>
</evidence>
<dbReference type="InterPro" id="IPR050638">
    <property type="entry name" value="AA-Vitamin_Transporters"/>
</dbReference>
<keyword evidence="3 5" id="KW-1133">Transmembrane helix</keyword>
<evidence type="ECO:0000256" key="3">
    <source>
        <dbReference type="ARBA" id="ARBA00022989"/>
    </source>
</evidence>